<dbReference type="OrthoDB" id="641991at2759"/>
<evidence type="ECO:0000256" key="2">
    <source>
        <dbReference type="ARBA" id="ARBA00022670"/>
    </source>
</evidence>
<evidence type="ECO:0000256" key="3">
    <source>
        <dbReference type="ARBA" id="ARBA00022750"/>
    </source>
</evidence>
<dbReference type="GO" id="GO:0004190">
    <property type="term" value="F:aspartic-type endopeptidase activity"/>
    <property type="evidence" value="ECO:0007669"/>
    <property type="project" value="UniProtKB-KW"/>
</dbReference>
<dbReference type="PANTHER" id="PTHR12917:SF1">
    <property type="entry name" value="AT13091P"/>
    <property type="match status" value="1"/>
</dbReference>
<keyword evidence="3" id="KW-0064">Aspartyl protease</keyword>
<dbReference type="CDD" id="cd00303">
    <property type="entry name" value="retropepsin_like"/>
    <property type="match status" value="1"/>
</dbReference>
<dbReference type="Pfam" id="PF13975">
    <property type="entry name" value="gag-asp_proteas"/>
    <property type="match status" value="1"/>
</dbReference>
<reference evidence="5" key="1">
    <citation type="submission" date="2021-02" db="EMBL/GenBank/DDBJ databases">
        <authorList>
            <person name="Nowell W R."/>
        </authorList>
    </citation>
    <scope>NUCLEOTIDE SEQUENCE</scope>
    <source>
        <strain evidence="5">Ploen Becks lab</strain>
    </source>
</reference>
<protein>
    <submittedName>
        <fullName evidence="5">Uncharacterized protein</fullName>
    </submittedName>
</protein>
<evidence type="ECO:0000313" key="5">
    <source>
        <dbReference type="EMBL" id="CAF1023560.1"/>
    </source>
</evidence>
<dbReference type="Gene3D" id="2.40.70.10">
    <property type="entry name" value="Acid Proteases"/>
    <property type="match status" value="1"/>
</dbReference>
<proteinExistence type="inferred from homology"/>
<dbReference type="SUPFAM" id="SSF50630">
    <property type="entry name" value="Acid proteases"/>
    <property type="match status" value="1"/>
</dbReference>
<dbReference type="AlphaFoldDB" id="A0A814IJE8"/>
<sequence length="194" mass="21801">MEYLYTCNSSDLLCVSGFVNGHSIKFDLDSGCTTSIISSKFVKKDGLNLNDSRIKIKTANKSISKVDGKTDSLKVDIEGHVCDLEFLVIDHEDNECLLGLDWFMRTGASLHPSIKSLKFPSEIVLLDTLEMENCNKVVTEILSDEVFPIDTPEDFDMAEEDWPLESGLSKIEIKPVEELKGDDYRHFKEALDSI</sequence>
<dbReference type="InterPro" id="IPR021109">
    <property type="entry name" value="Peptidase_aspartic_dom_sf"/>
</dbReference>
<keyword evidence="6" id="KW-1185">Reference proteome</keyword>
<comment type="similarity">
    <text evidence="1">Belongs to the DDI1 family.</text>
</comment>
<evidence type="ECO:0000256" key="1">
    <source>
        <dbReference type="ARBA" id="ARBA00009136"/>
    </source>
</evidence>
<keyword evidence="4" id="KW-0378">Hydrolase</keyword>
<dbReference type="PANTHER" id="PTHR12917">
    <property type="entry name" value="ASPARTYL PROTEASE DDI-RELATED"/>
    <property type="match status" value="1"/>
</dbReference>
<name>A0A814IJE8_9BILA</name>
<dbReference type="GO" id="GO:0006508">
    <property type="term" value="P:proteolysis"/>
    <property type="evidence" value="ECO:0007669"/>
    <property type="project" value="UniProtKB-KW"/>
</dbReference>
<comment type="caution">
    <text evidence="5">The sequence shown here is derived from an EMBL/GenBank/DDBJ whole genome shotgun (WGS) entry which is preliminary data.</text>
</comment>
<dbReference type="Proteomes" id="UP000663879">
    <property type="component" value="Unassembled WGS sequence"/>
</dbReference>
<evidence type="ECO:0000256" key="4">
    <source>
        <dbReference type="ARBA" id="ARBA00022801"/>
    </source>
</evidence>
<gene>
    <name evidence="5" type="ORF">OXX778_LOCUS17501</name>
</gene>
<accession>A0A814IJE8</accession>
<keyword evidence="2" id="KW-0645">Protease</keyword>
<dbReference type="EMBL" id="CAJNOC010004493">
    <property type="protein sequence ID" value="CAF1023560.1"/>
    <property type="molecule type" value="Genomic_DNA"/>
</dbReference>
<evidence type="ECO:0000313" key="6">
    <source>
        <dbReference type="Proteomes" id="UP000663879"/>
    </source>
</evidence>
<organism evidence="5 6">
    <name type="scientific">Brachionus calyciflorus</name>
    <dbReference type="NCBI Taxonomy" id="104777"/>
    <lineage>
        <taxon>Eukaryota</taxon>
        <taxon>Metazoa</taxon>
        <taxon>Spiralia</taxon>
        <taxon>Gnathifera</taxon>
        <taxon>Rotifera</taxon>
        <taxon>Eurotatoria</taxon>
        <taxon>Monogononta</taxon>
        <taxon>Pseudotrocha</taxon>
        <taxon>Ploima</taxon>
        <taxon>Brachionidae</taxon>
        <taxon>Brachionus</taxon>
    </lineage>
</organism>